<evidence type="ECO:0000256" key="7">
    <source>
        <dbReference type="ARBA" id="ARBA00023015"/>
    </source>
</evidence>
<dbReference type="InterPro" id="IPR025750">
    <property type="entry name" value="DPF1-3_N"/>
</dbReference>
<keyword evidence="16" id="KW-1185">Reference proteome</keyword>
<evidence type="ECO:0008006" key="17">
    <source>
        <dbReference type="Google" id="ProtNLM"/>
    </source>
</evidence>
<keyword evidence="5 11" id="KW-0863">Zinc-finger</keyword>
<dbReference type="PROSITE" id="PS50157">
    <property type="entry name" value="ZINC_FINGER_C2H2_2"/>
    <property type="match status" value="1"/>
</dbReference>
<dbReference type="InterPro" id="IPR011011">
    <property type="entry name" value="Znf_FYVE_PHD"/>
</dbReference>
<proteinExistence type="inferred from homology"/>
<comment type="caution">
    <text evidence="15">The sequence shown here is derived from an EMBL/GenBank/DDBJ whole genome shotgun (WGS) entry which is preliminary data.</text>
</comment>
<keyword evidence="9" id="KW-0804">Transcription</keyword>
<comment type="subcellular location">
    <subcellularLocation>
        <location evidence="1">Nucleus</location>
    </subcellularLocation>
</comment>
<feature type="region of interest" description="Disordered" evidence="12">
    <location>
        <begin position="334"/>
        <end position="409"/>
    </location>
</feature>
<feature type="compositionally biased region" description="Pro residues" evidence="12">
    <location>
        <begin position="371"/>
        <end position="392"/>
    </location>
</feature>
<keyword evidence="6" id="KW-0862">Zinc</keyword>
<dbReference type="GO" id="GO:0071565">
    <property type="term" value="C:nBAF complex"/>
    <property type="evidence" value="ECO:0007669"/>
    <property type="project" value="TreeGrafter"/>
</dbReference>
<evidence type="ECO:0000313" key="15">
    <source>
        <dbReference type="EMBL" id="KAJ3661437.1"/>
    </source>
</evidence>
<evidence type="ECO:0000256" key="1">
    <source>
        <dbReference type="ARBA" id="ARBA00004123"/>
    </source>
</evidence>
<dbReference type="InterPro" id="IPR013087">
    <property type="entry name" value="Znf_C2H2_type"/>
</dbReference>
<evidence type="ECO:0000256" key="12">
    <source>
        <dbReference type="SAM" id="MobiDB-lite"/>
    </source>
</evidence>
<dbReference type="Gene3D" id="3.30.160.60">
    <property type="entry name" value="Classic Zinc Finger"/>
    <property type="match status" value="1"/>
</dbReference>
<dbReference type="GO" id="GO:0003677">
    <property type="term" value="F:DNA binding"/>
    <property type="evidence" value="ECO:0007669"/>
    <property type="project" value="UniProtKB-KW"/>
</dbReference>
<feature type="region of interest" description="Disordered" evidence="12">
    <location>
        <begin position="247"/>
        <end position="321"/>
    </location>
</feature>
<feature type="compositionally biased region" description="Low complexity" evidence="12">
    <location>
        <begin position="284"/>
        <end position="299"/>
    </location>
</feature>
<dbReference type="Pfam" id="PF00628">
    <property type="entry name" value="PHD"/>
    <property type="match status" value="2"/>
</dbReference>
<dbReference type="EMBL" id="JALNTZ010000002">
    <property type="protein sequence ID" value="KAJ3661437.1"/>
    <property type="molecule type" value="Genomic_DNA"/>
</dbReference>
<feature type="domain" description="C2H2-type" evidence="14">
    <location>
        <begin position="230"/>
        <end position="258"/>
    </location>
</feature>
<feature type="compositionally biased region" description="Basic residues" evidence="12">
    <location>
        <begin position="203"/>
        <end position="216"/>
    </location>
</feature>
<feature type="compositionally biased region" description="Basic and acidic residues" evidence="12">
    <location>
        <begin position="252"/>
        <end position="263"/>
    </location>
</feature>
<gene>
    <name evidence="15" type="ORF">Zmor_005832</name>
</gene>
<evidence type="ECO:0000256" key="9">
    <source>
        <dbReference type="ARBA" id="ARBA00023163"/>
    </source>
</evidence>
<feature type="domain" description="PHD-type" evidence="13">
    <location>
        <begin position="473"/>
        <end position="523"/>
    </location>
</feature>
<feature type="domain" description="PHD-type" evidence="13">
    <location>
        <begin position="416"/>
        <end position="476"/>
    </location>
</feature>
<evidence type="ECO:0000256" key="10">
    <source>
        <dbReference type="ARBA" id="ARBA00023242"/>
    </source>
</evidence>
<evidence type="ECO:0000259" key="14">
    <source>
        <dbReference type="PROSITE" id="PS50157"/>
    </source>
</evidence>
<dbReference type="PANTHER" id="PTHR45888:SF5">
    <property type="entry name" value="D4, ISOFORM A"/>
    <property type="match status" value="1"/>
</dbReference>
<dbReference type="PANTHER" id="PTHR45888">
    <property type="entry name" value="HL01030P-RELATED"/>
    <property type="match status" value="1"/>
</dbReference>
<dbReference type="InterPro" id="IPR019787">
    <property type="entry name" value="Znf_PHD-finger"/>
</dbReference>
<dbReference type="PROSITE" id="PS00028">
    <property type="entry name" value="ZINC_FINGER_C2H2_1"/>
    <property type="match status" value="1"/>
</dbReference>
<keyword evidence="8" id="KW-0238">DNA-binding</keyword>
<evidence type="ECO:0000259" key="13">
    <source>
        <dbReference type="PROSITE" id="PS50016"/>
    </source>
</evidence>
<evidence type="ECO:0000256" key="5">
    <source>
        <dbReference type="ARBA" id="ARBA00022771"/>
    </source>
</evidence>
<reference evidence="15" key="1">
    <citation type="journal article" date="2023" name="G3 (Bethesda)">
        <title>Whole genome assemblies of Zophobas morio and Tenebrio molitor.</title>
        <authorList>
            <person name="Kaur S."/>
            <person name="Stinson S.A."/>
            <person name="diCenzo G.C."/>
        </authorList>
    </citation>
    <scope>NUCLEOTIDE SEQUENCE</scope>
    <source>
        <strain evidence="15">QUZm001</strain>
    </source>
</reference>
<dbReference type="InterPro" id="IPR013083">
    <property type="entry name" value="Znf_RING/FYVE/PHD"/>
</dbReference>
<feature type="compositionally biased region" description="Basic residues" evidence="12">
    <location>
        <begin position="181"/>
        <end position="190"/>
    </location>
</feature>
<evidence type="ECO:0000256" key="6">
    <source>
        <dbReference type="ARBA" id="ARBA00022833"/>
    </source>
</evidence>
<evidence type="ECO:0000256" key="3">
    <source>
        <dbReference type="ARBA" id="ARBA00022723"/>
    </source>
</evidence>
<accession>A0AA38IWJ9</accession>
<keyword evidence="3" id="KW-0479">Metal-binding</keyword>
<dbReference type="GO" id="GO:0008270">
    <property type="term" value="F:zinc ion binding"/>
    <property type="evidence" value="ECO:0007669"/>
    <property type="project" value="UniProtKB-KW"/>
</dbReference>
<dbReference type="SUPFAM" id="SSF57903">
    <property type="entry name" value="FYVE/PHD zinc finger"/>
    <property type="match status" value="1"/>
</dbReference>
<dbReference type="SUPFAM" id="SSF57667">
    <property type="entry name" value="beta-beta-alpha zinc fingers"/>
    <property type="match status" value="1"/>
</dbReference>
<dbReference type="FunFam" id="3.30.40.10:FF:000005">
    <property type="entry name" value="zinc finger protein isoform X1"/>
    <property type="match status" value="1"/>
</dbReference>
<dbReference type="CDD" id="cd15530">
    <property type="entry name" value="PHD2_d4"/>
    <property type="match status" value="1"/>
</dbReference>
<dbReference type="Gene3D" id="3.30.40.10">
    <property type="entry name" value="Zinc/RING finger domain, C3HC4 (zinc finger)"/>
    <property type="match status" value="1"/>
</dbReference>
<sequence length="526" mass="58389">MAAVVSAPIPPINQTNLEKVESFLNDPLYKESIESSLNYNTRLCIERRLRLPFIDTQTGVAQNHSALFMHKRQRIPGLVPGQIYAYPRQRWRKKRRQYLIMNSRAFARAADSMLDGEVDMHNISQIENPALQDTDSKDSQLLLKDDVSKDWYYDDQDMLEMDTYDEPDPDSDLDYEETYSKRSKRKKTTTRGRGGTDSPNAPGRKKGSGRGRKKAVHSFEPTPGDPEKPFACELCGARYKTRPGLTYHYSHSHKEGASDENSRDSNAPTPSSQLGAALIQAPHGLNPPMMGGMLPGPVMSQPPMLGGMGEEAPSAIPQGPAIQGHVYQDSYVSFLNQTPGTPSRRGRQPNPPPPIPPQIMQQPPSQSNTPPTLPPNLPAQPSPPVDDPPMPVLLPEKIDPPPSTSMDCGKDKAAPSPYCDFCLGDSRENKKTGVMEELVSCSDCGRSGHPTCLLFTENMKISVKKYSWQCIECKCCSVCGNSDNDDQLLFCDDCDRGYHMYCLSPPLTDPPEGSWSCKLCIEQFHK</sequence>
<dbReference type="PROSITE" id="PS50016">
    <property type="entry name" value="ZF_PHD_2"/>
    <property type="match status" value="2"/>
</dbReference>
<dbReference type="CDD" id="cd15619">
    <property type="entry name" value="PHD1_d4"/>
    <property type="match status" value="1"/>
</dbReference>
<organism evidence="15 16">
    <name type="scientific">Zophobas morio</name>
    <dbReference type="NCBI Taxonomy" id="2755281"/>
    <lineage>
        <taxon>Eukaryota</taxon>
        <taxon>Metazoa</taxon>
        <taxon>Ecdysozoa</taxon>
        <taxon>Arthropoda</taxon>
        <taxon>Hexapoda</taxon>
        <taxon>Insecta</taxon>
        <taxon>Pterygota</taxon>
        <taxon>Neoptera</taxon>
        <taxon>Endopterygota</taxon>
        <taxon>Coleoptera</taxon>
        <taxon>Polyphaga</taxon>
        <taxon>Cucujiformia</taxon>
        <taxon>Tenebrionidae</taxon>
        <taxon>Zophobas</taxon>
    </lineage>
</organism>
<name>A0AA38IWJ9_9CUCU</name>
<evidence type="ECO:0000256" key="2">
    <source>
        <dbReference type="ARBA" id="ARBA00010539"/>
    </source>
</evidence>
<keyword evidence="4" id="KW-0677">Repeat</keyword>
<evidence type="ECO:0000256" key="11">
    <source>
        <dbReference type="PROSITE-ProRule" id="PRU00042"/>
    </source>
</evidence>
<dbReference type="SMART" id="SM00249">
    <property type="entry name" value="PHD"/>
    <property type="match status" value="2"/>
</dbReference>
<keyword evidence="7" id="KW-0805">Transcription regulation</keyword>
<evidence type="ECO:0000313" key="16">
    <source>
        <dbReference type="Proteomes" id="UP001168821"/>
    </source>
</evidence>
<feature type="compositionally biased region" description="Polar residues" evidence="12">
    <location>
        <begin position="264"/>
        <end position="274"/>
    </location>
</feature>
<feature type="compositionally biased region" description="Low complexity" evidence="12">
    <location>
        <begin position="358"/>
        <end position="370"/>
    </location>
</feature>
<feature type="compositionally biased region" description="Acidic residues" evidence="12">
    <location>
        <begin position="161"/>
        <end position="177"/>
    </location>
</feature>
<dbReference type="FunFam" id="3.30.160.60:FF:000322">
    <property type="entry name" value="GDNF-inducible zinc finger protein 1"/>
    <property type="match status" value="1"/>
</dbReference>
<feature type="region of interest" description="Disordered" evidence="12">
    <location>
        <begin position="161"/>
        <end position="228"/>
    </location>
</feature>
<dbReference type="InterPro" id="IPR036236">
    <property type="entry name" value="Znf_C2H2_sf"/>
</dbReference>
<protein>
    <recommendedName>
        <fullName evidence="17">Zinc finger protein ubi-d4</fullName>
    </recommendedName>
</protein>
<dbReference type="Pfam" id="PF14051">
    <property type="entry name" value="DPF1-3_N"/>
    <property type="match status" value="1"/>
</dbReference>
<comment type="similarity">
    <text evidence="2">Belongs to the requiem/DPF family.</text>
</comment>
<dbReference type="GO" id="GO:0007399">
    <property type="term" value="P:nervous system development"/>
    <property type="evidence" value="ECO:0007669"/>
    <property type="project" value="TreeGrafter"/>
</dbReference>
<keyword evidence="10" id="KW-0539">Nucleus</keyword>
<dbReference type="Proteomes" id="UP001168821">
    <property type="component" value="Unassembled WGS sequence"/>
</dbReference>
<evidence type="ECO:0000256" key="8">
    <source>
        <dbReference type="ARBA" id="ARBA00023125"/>
    </source>
</evidence>
<dbReference type="AlphaFoldDB" id="A0AA38IWJ9"/>
<evidence type="ECO:0000256" key="4">
    <source>
        <dbReference type="ARBA" id="ARBA00022737"/>
    </source>
</evidence>
<dbReference type="InterPro" id="IPR001965">
    <property type="entry name" value="Znf_PHD"/>
</dbReference>